<reference evidence="3 4" key="1">
    <citation type="journal article" date="2019" name="Emerg. Microbes Infect.">
        <title>Comprehensive subspecies identification of 175 nontuberculous mycobacteria species based on 7547 genomic profiles.</title>
        <authorList>
            <person name="Matsumoto Y."/>
            <person name="Kinjo T."/>
            <person name="Motooka D."/>
            <person name="Nabeya D."/>
            <person name="Jung N."/>
            <person name="Uechi K."/>
            <person name="Horii T."/>
            <person name="Iida T."/>
            <person name="Fujita J."/>
            <person name="Nakamura S."/>
        </authorList>
    </citation>
    <scope>NUCLEOTIDE SEQUENCE [LARGE SCALE GENOMIC DNA]</scope>
    <source>
        <strain evidence="3 4">JCM 16367</strain>
    </source>
</reference>
<dbReference type="Proteomes" id="UP000466894">
    <property type="component" value="Chromosome"/>
</dbReference>
<gene>
    <name evidence="3" type="ORF">MNVI_42460</name>
</gene>
<dbReference type="SUPFAM" id="SSF143120">
    <property type="entry name" value="YefM-like"/>
    <property type="match status" value="1"/>
</dbReference>
<name>A0A7I7PJX4_9MYCO</name>
<dbReference type="Pfam" id="PF02604">
    <property type="entry name" value="PhdYeFM_antitox"/>
    <property type="match status" value="1"/>
</dbReference>
<dbReference type="Gene3D" id="3.40.1620.10">
    <property type="entry name" value="YefM-like domain"/>
    <property type="match status" value="1"/>
</dbReference>
<comment type="similarity">
    <text evidence="1 2">Belongs to the phD/YefM antitoxin family.</text>
</comment>
<dbReference type="InterPro" id="IPR006442">
    <property type="entry name" value="Antitoxin_Phd/YefM"/>
</dbReference>
<dbReference type="NCBIfam" id="TIGR01552">
    <property type="entry name" value="phd_fam"/>
    <property type="match status" value="1"/>
</dbReference>
<sequence length="78" mass="8921">MSTVTVRDLRNKGGEVLRRVEHGERIVITRDGTAVAELRPLPRTRVGPAELIRRRKNLPRVNPYALRRDVDNLIDPSL</sequence>
<dbReference type="OrthoDB" id="33091at2"/>
<evidence type="ECO:0000313" key="4">
    <source>
        <dbReference type="Proteomes" id="UP000466894"/>
    </source>
</evidence>
<dbReference type="KEGG" id="mnv:MNVI_42460"/>
<evidence type="ECO:0000256" key="2">
    <source>
        <dbReference type="RuleBase" id="RU362080"/>
    </source>
</evidence>
<evidence type="ECO:0000313" key="3">
    <source>
        <dbReference type="EMBL" id="BBY08928.1"/>
    </source>
</evidence>
<dbReference type="RefSeq" id="WP_083086945.1">
    <property type="nucleotide sequence ID" value="NZ_AP022583.1"/>
</dbReference>
<protein>
    <recommendedName>
        <fullName evidence="2">Antitoxin</fullName>
    </recommendedName>
</protein>
<comment type="function">
    <text evidence="2">Antitoxin component of a type II toxin-antitoxin (TA) system.</text>
</comment>
<evidence type="ECO:0000256" key="1">
    <source>
        <dbReference type="ARBA" id="ARBA00009981"/>
    </source>
</evidence>
<organism evidence="3 4">
    <name type="scientific">Mycobacterium noviomagense</name>
    <dbReference type="NCBI Taxonomy" id="459858"/>
    <lineage>
        <taxon>Bacteria</taxon>
        <taxon>Bacillati</taxon>
        <taxon>Actinomycetota</taxon>
        <taxon>Actinomycetes</taxon>
        <taxon>Mycobacteriales</taxon>
        <taxon>Mycobacteriaceae</taxon>
        <taxon>Mycobacterium</taxon>
    </lineage>
</organism>
<dbReference type="EMBL" id="AP022583">
    <property type="protein sequence ID" value="BBY08928.1"/>
    <property type="molecule type" value="Genomic_DNA"/>
</dbReference>
<accession>A0A7I7PJX4</accession>
<proteinExistence type="inferred from homology"/>
<dbReference type="AlphaFoldDB" id="A0A7I7PJX4"/>
<dbReference type="InterPro" id="IPR036165">
    <property type="entry name" value="YefM-like_sf"/>
</dbReference>